<dbReference type="Pfam" id="PF03022">
    <property type="entry name" value="MRJP"/>
    <property type="match status" value="2"/>
</dbReference>
<evidence type="ECO:0000256" key="4">
    <source>
        <dbReference type="ARBA" id="ARBA00022729"/>
    </source>
</evidence>
<dbReference type="GO" id="GO:0005576">
    <property type="term" value="C:extracellular region"/>
    <property type="evidence" value="ECO:0007669"/>
    <property type="project" value="UniProtKB-SubCell"/>
</dbReference>
<dbReference type="STRING" id="178035.A0A154PAN3"/>
<dbReference type="InterPro" id="IPR011042">
    <property type="entry name" value="6-blade_b-propeller_TolB-like"/>
</dbReference>
<dbReference type="FunFam" id="2.120.10.30:FF:000045">
    <property type="entry name" value="Blast:Protein yellow"/>
    <property type="match status" value="1"/>
</dbReference>
<feature type="region of interest" description="Disordered" evidence="5">
    <location>
        <begin position="559"/>
        <end position="596"/>
    </location>
</feature>
<comment type="subcellular location">
    <subcellularLocation>
        <location evidence="1">Secreted</location>
    </subcellularLocation>
</comment>
<dbReference type="EMBL" id="KQ434846">
    <property type="protein sequence ID" value="KZC08250.1"/>
    <property type="molecule type" value="Genomic_DNA"/>
</dbReference>
<keyword evidence="8" id="KW-1185">Reference proteome</keyword>
<feature type="chain" id="PRO_5007599393" evidence="6">
    <location>
        <begin position="23"/>
        <end position="1027"/>
    </location>
</feature>
<evidence type="ECO:0000256" key="2">
    <source>
        <dbReference type="ARBA" id="ARBA00009127"/>
    </source>
</evidence>
<protein>
    <submittedName>
        <fullName evidence="7">Protein yellow</fullName>
    </submittedName>
</protein>
<evidence type="ECO:0000256" key="3">
    <source>
        <dbReference type="ARBA" id="ARBA00022525"/>
    </source>
</evidence>
<keyword evidence="4 6" id="KW-0732">Signal</keyword>
<comment type="similarity">
    <text evidence="2">Belongs to the major royal jelly protein family.</text>
</comment>
<feature type="signal peptide" evidence="6">
    <location>
        <begin position="1"/>
        <end position="22"/>
    </location>
</feature>
<dbReference type="InterPro" id="IPR017996">
    <property type="entry name" value="MRJP/yellow-related"/>
</dbReference>
<reference evidence="7 8" key="1">
    <citation type="submission" date="2015-07" db="EMBL/GenBank/DDBJ databases">
        <title>The genome of Dufourea novaeangliae.</title>
        <authorList>
            <person name="Pan H."/>
            <person name="Kapheim K."/>
        </authorList>
    </citation>
    <scope>NUCLEOTIDE SEQUENCE [LARGE SCALE GENOMIC DNA]</scope>
    <source>
        <strain evidence="7">0120121106</strain>
        <tissue evidence="7">Whole body</tissue>
    </source>
</reference>
<dbReference type="PANTHER" id="PTHR10009">
    <property type="entry name" value="PROTEIN YELLOW-RELATED"/>
    <property type="match status" value="1"/>
</dbReference>
<dbReference type="PRINTS" id="PR01366">
    <property type="entry name" value="ROYALJELLY"/>
</dbReference>
<evidence type="ECO:0000313" key="7">
    <source>
        <dbReference type="EMBL" id="KZC08250.1"/>
    </source>
</evidence>
<dbReference type="Gene3D" id="2.120.10.30">
    <property type="entry name" value="TolB, C-terminal domain"/>
    <property type="match status" value="2"/>
</dbReference>
<accession>A0A154PAN3</accession>
<gene>
    <name evidence="7" type="ORF">WN55_09153</name>
</gene>
<feature type="compositionally biased region" description="Basic residues" evidence="5">
    <location>
        <begin position="584"/>
        <end position="594"/>
    </location>
</feature>
<evidence type="ECO:0000256" key="1">
    <source>
        <dbReference type="ARBA" id="ARBA00004613"/>
    </source>
</evidence>
<evidence type="ECO:0000313" key="8">
    <source>
        <dbReference type="Proteomes" id="UP000076502"/>
    </source>
</evidence>
<proteinExistence type="inferred from homology"/>
<evidence type="ECO:0000256" key="6">
    <source>
        <dbReference type="SAM" id="SignalP"/>
    </source>
</evidence>
<evidence type="ECO:0000256" key="5">
    <source>
        <dbReference type="SAM" id="MobiDB-lite"/>
    </source>
</evidence>
<dbReference type="OrthoDB" id="8184345at2759"/>
<sequence>MCISWLLAFCFGVISLENTVLAAPLTVIKEWNYIDFLWPNSSLKQQAIETGNYVSKNIIPIDVEIMRLGDKIFVTTIRDKGVPASLSIVTSKMGEGGPLLAPYPNWDYAKTDTCNGIISTYRVAIDRCNKLWVLDTGIIGEEVVCPPKLLVFDLSNDRLVKTIEIPKDVATNSTSGMGLLVTPIVKNFGLRCEIVNVYIADVMGYAIVVYNGKTFRRVTSAELVFDPKAVNYTIEGQSFQLEDGVVGMDVSDRTNKLYFSPMSSYNMGYTRTYALSNYNNNNVPFQVAHDILPTQSSAKAMSATGILFYGLVGNTAIGCWNERMPLTKNYMGIVAQNSTTLQFTSGMKIKGNTMWVMTNRFQKGATGTLNISEVNFRILKGNIDDLDPMMTSKKRTVQPEVGLWGRQRSQWSPMKLPKRSNSHVYVSPSHSFVYTWNDADSLKYYNHECLQRKLPKQRLSSGAGMANVVPWLLSMCLLGVQEFSVQPGSNALSRDLEATGHRTNSGVKVKKNFFFNVLQSLKNYKTLISSHDELPGHINCPGHVEIPSTLENSVDRLPTTPEYSNHLYGSTPDSSEWSLERGRGHSRPRGRKLNTLKTDPYSANQLETHGFNYDPGRGHLEDDYVGPAMELVYAWSTVDFTYDSVVARDSAIYDGEFVAENNLPLGLEIWRDKVFITLPKWKDGIPVTLATVPKHSKTKSPKLRPYPDWSWHQPGNCEGLTSVFRVQVDECDRLWILDSGKTDISTGGKETCPPAIFIFDLTTDTPIRKYIIPEDQVKQDSLYTNIVVDIRNEECGTAMAYASDVFRYGLLVYDFQKDSSFRIQHHLFFPDPLASKYELHGVKFQWTDGIFGMALSPMDIHDDRTLFFHPMSSFREFAVSTSVFRDKRTAEESSDFFMPIGRPRAKDYGHSSGSVVDRNGVMFFNMVTRDSVWCWDTRKEYIPQNLGVIGTSNLSLVFPNDIKVDHEYDQNVWILSNRLAMYLYGSIDNSKINYRVFRANVKEAVKDTVCDPGYVVPGAEHGYDETC</sequence>
<dbReference type="Proteomes" id="UP000076502">
    <property type="component" value="Unassembled WGS sequence"/>
</dbReference>
<name>A0A154PAN3_DUFNO</name>
<organism evidence="7 8">
    <name type="scientific">Dufourea novaeangliae</name>
    <name type="common">Sweat bee</name>
    <dbReference type="NCBI Taxonomy" id="178035"/>
    <lineage>
        <taxon>Eukaryota</taxon>
        <taxon>Metazoa</taxon>
        <taxon>Ecdysozoa</taxon>
        <taxon>Arthropoda</taxon>
        <taxon>Hexapoda</taxon>
        <taxon>Insecta</taxon>
        <taxon>Pterygota</taxon>
        <taxon>Neoptera</taxon>
        <taxon>Endopterygota</taxon>
        <taxon>Hymenoptera</taxon>
        <taxon>Apocrita</taxon>
        <taxon>Aculeata</taxon>
        <taxon>Apoidea</taxon>
        <taxon>Anthophila</taxon>
        <taxon>Halictidae</taxon>
        <taxon>Rophitinae</taxon>
        <taxon>Dufourea</taxon>
    </lineage>
</organism>
<feature type="compositionally biased region" description="Polar residues" evidence="5">
    <location>
        <begin position="561"/>
        <end position="577"/>
    </location>
</feature>
<dbReference type="AlphaFoldDB" id="A0A154PAN3"/>
<dbReference type="PANTHER" id="PTHR10009:SF13">
    <property type="entry name" value="DOPAMINECHROME TAUTOMERASE"/>
    <property type="match status" value="1"/>
</dbReference>
<keyword evidence="3" id="KW-0964">Secreted</keyword>